<reference evidence="4" key="1">
    <citation type="journal article" date="2019" name="Environ. Microbiol.">
        <title>Fungal ecological strategies reflected in gene transcription - a case study of two litter decomposers.</title>
        <authorList>
            <person name="Barbi F."/>
            <person name="Kohler A."/>
            <person name="Barry K."/>
            <person name="Baskaran P."/>
            <person name="Daum C."/>
            <person name="Fauchery L."/>
            <person name="Ihrmark K."/>
            <person name="Kuo A."/>
            <person name="LaButti K."/>
            <person name="Lipzen A."/>
            <person name="Morin E."/>
            <person name="Grigoriev I.V."/>
            <person name="Henrissat B."/>
            <person name="Lindahl B."/>
            <person name="Martin F."/>
        </authorList>
    </citation>
    <scope>NUCLEOTIDE SEQUENCE</scope>
    <source>
        <strain evidence="4">JB14</strain>
    </source>
</reference>
<dbReference type="PROSITE" id="PS50157">
    <property type="entry name" value="ZINC_FINGER_C2H2_2"/>
    <property type="match status" value="1"/>
</dbReference>
<accession>A0A6A4I610</accession>
<gene>
    <name evidence="4" type="ORF">BT96DRAFT_433398</name>
</gene>
<dbReference type="AlphaFoldDB" id="A0A6A4I610"/>
<feature type="region of interest" description="Disordered" evidence="2">
    <location>
        <begin position="135"/>
        <end position="159"/>
    </location>
</feature>
<evidence type="ECO:0000259" key="3">
    <source>
        <dbReference type="PROSITE" id="PS50157"/>
    </source>
</evidence>
<feature type="compositionally biased region" description="Polar residues" evidence="2">
    <location>
        <begin position="12"/>
        <end position="32"/>
    </location>
</feature>
<feature type="domain" description="C2H2-type" evidence="3">
    <location>
        <begin position="112"/>
        <end position="140"/>
    </location>
</feature>
<dbReference type="PROSITE" id="PS00028">
    <property type="entry name" value="ZINC_FINGER_C2H2_1"/>
    <property type="match status" value="1"/>
</dbReference>
<dbReference type="OrthoDB" id="2930104at2759"/>
<keyword evidence="1" id="KW-0862">Zinc</keyword>
<evidence type="ECO:0000256" key="1">
    <source>
        <dbReference type="PROSITE-ProRule" id="PRU00042"/>
    </source>
</evidence>
<dbReference type="GO" id="GO:0008270">
    <property type="term" value="F:zinc ion binding"/>
    <property type="evidence" value="ECO:0007669"/>
    <property type="project" value="UniProtKB-KW"/>
</dbReference>
<keyword evidence="5" id="KW-1185">Reference proteome</keyword>
<keyword evidence="1" id="KW-0863">Zinc-finger</keyword>
<proteinExistence type="predicted"/>
<dbReference type="Proteomes" id="UP000799118">
    <property type="component" value="Unassembled WGS sequence"/>
</dbReference>
<keyword evidence="1" id="KW-0479">Metal-binding</keyword>
<protein>
    <recommendedName>
        <fullName evidence="3">C2H2-type domain-containing protein</fullName>
    </recommendedName>
</protein>
<dbReference type="Gene3D" id="3.30.160.60">
    <property type="entry name" value="Classic Zinc Finger"/>
    <property type="match status" value="1"/>
</dbReference>
<evidence type="ECO:0000256" key="2">
    <source>
        <dbReference type="SAM" id="MobiDB-lite"/>
    </source>
</evidence>
<sequence length="159" mass="18081">MGLYPFPPPAPNSASTSFHGQNRSRSDWINTKKSQVPTQVECQWKDPRDPQASPCGFAITSTDCAEHHLRTAHGEDSDLQRRVCHWDGCGREFTSGWFFRHFHRSHHPYNRMYCDSCEEGFQDGKPLQNHIAKYHSNSSSASSAANQDSAFRGAKKRRV</sequence>
<evidence type="ECO:0000313" key="4">
    <source>
        <dbReference type="EMBL" id="KAE9404234.1"/>
    </source>
</evidence>
<name>A0A6A4I610_9AGAR</name>
<feature type="compositionally biased region" description="Low complexity" evidence="2">
    <location>
        <begin position="136"/>
        <end position="150"/>
    </location>
</feature>
<feature type="region of interest" description="Disordered" evidence="2">
    <location>
        <begin position="1"/>
        <end position="32"/>
    </location>
</feature>
<evidence type="ECO:0000313" key="5">
    <source>
        <dbReference type="Proteomes" id="UP000799118"/>
    </source>
</evidence>
<dbReference type="InterPro" id="IPR013087">
    <property type="entry name" value="Znf_C2H2_type"/>
</dbReference>
<dbReference type="EMBL" id="ML769418">
    <property type="protein sequence ID" value="KAE9404234.1"/>
    <property type="molecule type" value="Genomic_DNA"/>
</dbReference>
<feature type="compositionally biased region" description="Pro residues" evidence="2">
    <location>
        <begin position="1"/>
        <end position="11"/>
    </location>
</feature>
<organism evidence="4 5">
    <name type="scientific">Gymnopus androsaceus JB14</name>
    <dbReference type="NCBI Taxonomy" id="1447944"/>
    <lineage>
        <taxon>Eukaryota</taxon>
        <taxon>Fungi</taxon>
        <taxon>Dikarya</taxon>
        <taxon>Basidiomycota</taxon>
        <taxon>Agaricomycotina</taxon>
        <taxon>Agaricomycetes</taxon>
        <taxon>Agaricomycetidae</taxon>
        <taxon>Agaricales</taxon>
        <taxon>Marasmiineae</taxon>
        <taxon>Omphalotaceae</taxon>
        <taxon>Gymnopus</taxon>
    </lineage>
</organism>